<dbReference type="PANTHER" id="PTHR38137">
    <property type="entry name" value="PRC-BARREL DOMAIN PROTEIN"/>
    <property type="match status" value="1"/>
</dbReference>
<evidence type="ECO:0000313" key="5">
    <source>
        <dbReference type="Proteomes" id="UP001492541"/>
    </source>
</evidence>
<dbReference type="eggNOG" id="arCOG02155">
    <property type="taxonomic scope" value="Archaea"/>
</dbReference>
<dbReference type="STRING" id="565033.GACE_0063"/>
<protein>
    <submittedName>
        <fullName evidence="3">PRC-barrel domain-containing protein</fullName>
    </submittedName>
</protein>
<dbReference type="Gene3D" id="2.30.30.240">
    <property type="entry name" value="PRC-barrel domain"/>
    <property type="match status" value="1"/>
</dbReference>
<dbReference type="EMBL" id="CP009552">
    <property type="protein sequence ID" value="AIY89123.1"/>
    <property type="molecule type" value="Genomic_DNA"/>
</dbReference>
<dbReference type="EMBL" id="CP087714">
    <property type="protein sequence ID" value="XAT64866.1"/>
    <property type="molecule type" value="Genomic_DNA"/>
</dbReference>
<gene>
    <name evidence="2" type="ORF">GACE_0063</name>
    <name evidence="3" type="ORF">LPQ35_06350</name>
</gene>
<proteinExistence type="predicted"/>
<dbReference type="AlphaFoldDB" id="A0A0A7GB87"/>
<dbReference type="PANTHER" id="PTHR38137:SF2">
    <property type="entry name" value="PRC-BARREL DOMAIN-CONTAINING PROTEIN"/>
    <property type="match status" value="1"/>
</dbReference>
<keyword evidence="5" id="KW-1185">Reference proteome</keyword>
<dbReference type="Proteomes" id="UP000030624">
    <property type="component" value="Chromosome"/>
</dbReference>
<evidence type="ECO:0000259" key="1">
    <source>
        <dbReference type="Pfam" id="PF05239"/>
    </source>
</evidence>
<feature type="domain" description="PRC-barrel" evidence="1">
    <location>
        <begin position="2"/>
        <end position="74"/>
    </location>
</feature>
<organism evidence="2 4">
    <name type="scientific">Geoglobus acetivorans</name>
    <dbReference type="NCBI Taxonomy" id="565033"/>
    <lineage>
        <taxon>Archaea</taxon>
        <taxon>Methanobacteriati</taxon>
        <taxon>Methanobacteriota</taxon>
        <taxon>Archaeoglobi</taxon>
        <taxon>Archaeoglobales</taxon>
        <taxon>Archaeoglobaceae</taxon>
        <taxon>Geoglobus</taxon>
    </lineage>
</organism>
<dbReference type="Pfam" id="PF05239">
    <property type="entry name" value="PRC"/>
    <property type="match status" value="1"/>
</dbReference>
<dbReference type="RefSeq" id="WP_048093437.1">
    <property type="nucleotide sequence ID" value="NZ_CP009552.1"/>
</dbReference>
<name>A0A0A7GB87_GEOAI</name>
<accession>A0A0A7GB87</accession>
<evidence type="ECO:0000313" key="2">
    <source>
        <dbReference type="EMBL" id="AIY89123.1"/>
    </source>
</evidence>
<dbReference type="InterPro" id="IPR027275">
    <property type="entry name" value="PRC-brl_dom"/>
</dbReference>
<sequence>MVFAREMLNKVVLLSDGTVVGVVHTLTFDFKTGSLVNVVVRPKNEVEGLKKEDGYYIIPFESVRSVSDYVVVDRKRV</sequence>
<dbReference type="Proteomes" id="UP001492541">
    <property type="component" value="Chromosome"/>
</dbReference>
<dbReference type="GeneID" id="90449291"/>
<reference evidence="3 5" key="2">
    <citation type="submission" date="2021-11" db="EMBL/GenBank/DDBJ databases">
        <title>Whole genome of Geoglobus acetivorans.</title>
        <authorList>
            <person name="Liu D."/>
        </authorList>
    </citation>
    <scope>NUCLEOTIDE SEQUENCE [LARGE SCALE GENOMIC DNA]</scope>
    <source>
        <strain evidence="3 5">SBH6</strain>
    </source>
</reference>
<evidence type="ECO:0000313" key="4">
    <source>
        <dbReference type="Proteomes" id="UP000030624"/>
    </source>
</evidence>
<reference evidence="2 4" key="1">
    <citation type="journal article" date="2015" name="Appl. Environ. Microbiol.">
        <title>The Geoglobus acetivorans genome: Fe(III) reduction, acetate utilization, autotrophic growth, and degradation of aromatic compounds in a hyperthermophilic archaeon.</title>
        <authorList>
            <person name="Mardanov A.V."/>
            <person name="Slododkina G.B."/>
            <person name="Slobodkin A.I."/>
            <person name="Beletsky A.V."/>
            <person name="Gavrilov S.N."/>
            <person name="Kublanov I.V."/>
            <person name="Bonch-Osmolovskaya E.A."/>
            <person name="Skryabin K.G."/>
            <person name="Ravin N.V."/>
        </authorList>
    </citation>
    <scope>NUCLEOTIDE SEQUENCE [LARGE SCALE GENOMIC DNA]</scope>
    <source>
        <strain evidence="2 4">SBH6</strain>
    </source>
</reference>
<dbReference type="InterPro" id="IPR011033">
    <property type="entry name" value="PRC_barrel-like_sf"/>
</dbReference>
<dbReference type="HOGENOM" id="CLU_174517_0_0_2"/>
<evidence type="ECO:0000313" key="3">
    <source>
        <dbReference type="EMBL" id="XAT64866.1"/>
    </source>
</evidence>
<dbReference type="SUPFAM" id="SSF50346">
    <property type="entry name" value="PRC-barrel domain"/>
    <property type="match status" value="1"/>
</dbReference>
<dbReference type="KEGG" id="gac:GACE_0063"/>